<keyword evidence="2" id="KW-1185">Reference proteome</keyword>
<evidence type="ECO:0000313" key="1">
    <source>
        <dbReference type="EMBL" id="KAL3566220.1"/>
    </source>
</evidence>
<proteinExistence type="predicted"/>
<organism evidence="1 2">
    <name type="scientific">Populus alba</name>
    <name type="common">White poplar</name>
    <dbReference type="NCBI Taxonomy" id="43335"/>
    <lineage>
        <taxon>Eukaryota</taxon>
        <taxon>Viridiplantae</taxon>
        <taxon>Streptophyta</taxon>
        <taxon>Embryophyta</taxon>
        <taxon>Tracheophyta</taxon>
        <taxon>Spermatophyta</taxon>
        <taxon>Magnoliopsida</taxon>
        <taxon>eudicotyledons</taxon>
        <taxon>Gunneridae</taxon>
        <taxon>Pentapetalae</taxon>
        <taxon>rosids</taxon>
        <taxon>fabids</taxon>
        <taxon>Malpighiales</taxon>
        <taxon>Salicaceae</taxon>
        <taxon>Saliceae</taxon>
        <taxon>Populus</taxon>
    </lineage>
</organism>
<accession>A0ACC4AJ90</accession>
<protein>
    <submittedName>
        <fullName evidence="1">Uncharacterized protein</fullName>
    </submittedName>
</protein>
<evidence type="ECO:0000313" key="2">
    <source>
        <dbReference type="Proteomes" id="UP000309997"/>
    </source>
</evidence>
<gene>
    <name evidence="1" type="ORF">D5086_031635</name>
</gene>
<comment type="caution">
    <text evidence="1">The sequence shown here is derived from an EMBL/GenBank/DDBJ whole genome shotgun (WGS) entry which is preliminary data.</text>
</comment>
<dbReference type="Proteomes" id="UP000309997">
    <property type="component" value="Unassembled WGS sequence"/>
</dbReference>
<reference evidence="1 2" key="1">
    <citation type="journal article" date="2024" name="Plant Biotechnol. J.">
        <title>Genome and CRISPR/Cas9 system of a widespread forest tree (Populus alba) in the world.</title>
        <authorList>
            <person name="Liu Y.J."/>
            <person name="Jiang P.F."/>
            <person name="Han X.M."/>
            <person name="Li X.Y."/>
            <person name="Wang H.M."/>
            <person name="Wang Y.J."/>
            <person name="Wang X.X."/>
            <person name="Zeng Q.Y."/>
        </authorList>
    </citation>
    <scope>NUCLEOTIDE SEQUENCE [LARGE SCALE GENOMIC DNA]</scope>
    <source>
        <strain evidence="2">cv. PAL-ZL1</strain>
    </source>
</reference>
<dbReference type="EMBL" id="RCHU02000018">
    <property type="protein sequence ID" value="KAL3566220.1"/>
    <property type="molecule type" value="Genomic_DNA"/>
</dbReference>
<name>A0ACC4AJ90_POPAL</name>
<sequence length="143" mass="16002">MLFESCSSRPTNQFYRFVRCRVFTLVEQHGFMAKKMAANPINPLDPIMPRHYFMFIYSPYVLSLGKVSRILAALNGTARYVTKTTSDIICAGCLRYSASQGYRSSSESTQPEALQAAAGPKTNREDQLLIPHEGVIPTLYGIL</sequence>